<dbReference type="Proteomes" id="UP000679992">
    <property type="component" value="Unassembled WGS sequence"/>
</dbReference>
<protein>
    <recommendedName>
        <fullName evidence="3">Prophage tail endopeptidase domain-containing protein</fullName>
    </recommendedName>
</protein>
<accession>A0ABQ4M890</accession>
<sequence length="473" mass="52279">MSLCIATNYDNKFIIAADGRGVYEGESGTYINVSDSVQKLFVIDGKVIFIHGVASYNLDVISQLKESENINHEYITTVCRDVFDTYRKEKPIKRWIKECKSGAVKSAIPICLTVFEYVSGELYFTVFTPENNFVPNAQRLKNGQTLYQGIKQNEARELMRSKEFGLVSSVDGYSDKVLKVYKRLEQSFIEVGGNVTLITMSDKGIEQAERNYEFVEGSKVSLIGKNGKVMLDEEGLLQTDTLQEADNVDSTHPLKLKFYIDDDVMRIDRVKLSFSVERFRAYSRSIASGGGSTVTSSSGGGEVTTTTREAINLTSTRPENINGSTQTEGTYIGTGGHNHGIPPGTVFKDIDGVPRTWVASGNHSHPISLQSHSHSIVMPEHDHRVTIPVHSHSVSIPPHSHGIDYGIYESTYASGVRISVDGVIRGSQYYADSNIDLTQWITTPGWHTIELSSTQLGRINASLYIKSFVGSGD</sequence>
<organism evidence="1 2">
    <name type="scientific">Paenibacillus vini</name>
    <dbReference type="NCBI Taxonomy" id="1476024"/>
    <lineage>
        <taxon>Bacteria</taxon>
        <taxon>Bacillati</taxon>
        <taxon>Bacillota</taxon>
        <taxon>Bacilli</taxon>
        <taxon>Bacillales</taxon>
        <taxon>Paenibacillaceae</taxon>
        <taxon>Paenibacillus</taxon>
    </lineage>
</organism>
<dbReference type="EMBL" id="BOSL01000003">
    <property type="protein sequence ID" value="GIP52206.1"/>
    <property type="molecule type" value="Genomic_DNA"/>
</dbReference>
<reference evidence="1 2" key="1">
    <citation type="submission" date="2021-03" db="EMBL/GenBank/DDBJ databases">
        <title>Antimicrobial resistance genes in bacteria isolated from Japanese honey, and their potential for conferring macrolide and lincosamide resistance in the American foulbrood pathogen Paenibacillus larvae.</title>
        <authorList>
            <person name="Okamoto M."/>
            <person name="Kumagai M."/>
            <person name="Kanamori H."/>
            <person name="Takamatsu D."/>
        </authorList>
    </citation>
    <scope>NUCLEOTIDE SEQUENCE [LARGE SCALE GENOMIC DNA]</scope>
    <source>
        <strain evidence="1 2">J42TS3</strain>
    </source>
</reference>
<evidence type="ECO:0008006" key="3">
    <source>
        <dbReference type="Google" id="ProtNLM"/>
    </source>
</evidence>
<dbReference type="RefSeq" id="WP_213654113.1">
    <property type="nucleotide sequence ID" value="NZ_BOSL01000003.1"/>
</dbReference>
<gene>
    <name evidence="1" type="ORF">J42TS3_12410</name>
</gene>
<evidence type="ECO:0000313" key="2">
    <source>
        <dbReference type="Proteomes" id="UP000679992"/>
    </source>
</evidence>
<proteinExistence type="predicted"/>
<evidence type="ECO:0000313" key="1">
    <source>
        <dbReference type="EMBL" id="GIP52206.1"/>
    </source>
</evidence>
<comment type="caution">
    <text evidence="1">The sequence shown here is derived from an EMBL/GenBank/DDBJ whole genome shotgun (WGS) entry which is preliminary data.</text>
</comment>
<name>A0ABQ4M890_9BACL</name>
<keyword evidence="2" id="KW-1185">Reference proteome</keyword>